<organism evidence="5 6">
    <name type="scientific">Spirochaeta lutea</name>
    <dbReference type="NCBI Taxonomy" id="1480694"/>
    <lineage>
        <taxon>Bacteria</taxon>
        <taxon>Pseudomonadati</taxon>
        <taxon>Spirochaetota</taxon>
        <taxon>Spirochaetia</taxon>
        <taxon>Spirochaetales</taxon>
        <taxon>Spirochaetaceae</taxon>
        <taxon>Spirochaeta</taxon>
    </lineage>
</organism>
<comment type="caution">
    <text evidence="5">The sequence shown here is derived from an EMBL/GenBank/DDBJ whole genome shotgun (WGS) entry which is preliminary data.</text>
</comment>
<dbReference type="STRING" id="1480694.DC28_11355"/>
<dbReference type="eggNOG" id="COG3706">
    <property type="taxonomic scope" value="Bacteria"/>
</dbReference>
<evidence type="ECO:0000256" key="2">
    <source>
        <dbReference type="ARBA" id="ARBA00034247"/>
    </source>
</evidence>
<dbReference type="InterPro" id="IPR011990">
    <property type="entry name" value="TPR-like_helical_dom_sf"/>
</dbReference>
<evidence type="ECO:0000313" key="6">
    <source>
        <dbReference type="Proteomes" id="UP000029692"/>
    </source>
</evidence>
<gene>
    <name evidence="5" type="ORF">DC28_11355</name>
</gene>
<dbReference type="CDD" id="cd01949">
    <property type="entry name" value="GGDEF"/>
    <property type="match status" value="1"/>
</dbReference>
<accession>A0A098QY42</accession>
<dbReference type="InterPro" id="IPR050469">
    <property type="entry name" value="Diguanylate_Cyclase"/>
</dbReference>
<reference evidence="5 6" key="1">
    <citation type="submission" date="2014-05" db="EMBL/GenBank/DDBJ databases">
        <title>De novo Genome Sequence of Spirocheata sp.</title>
        <authorList>
            <person name="Shivani Y."/>
            <person name="Subhash Y."/>
            <person name="Tushar L."/>
            <person name="Sasikala C."/>
            <person name="Ramana C.V."/>
        </authorList>
    </citation>
    <scope>NUCLEOTIDE SEQUENCE [LARGE SCALE GENOMIC DNA]</scope>
    <source>
        <strain evidence="5 6">JC230</strain>
    </source>
</reference>
<dbReference type="Proteomes" id="UP000029692">
    <property type="component" value="Unassembled WGS sequence"/>
</dbReference>
<keyword evidence="6" id="KW-1185">Reference proteome</keyword>
<evidence type="ECO:0000313" key="5">
    <source>
        <dbReference type="EMBL" id="KGE71392.1"/>
    </source>
</evidence>
<dbReference type="FunFam" id="3.30.70.270:FF:000001">
    <property type="entry name" value="Diguanylate cyclase domain protein"/>
    <property type="match status" value="1"/>
</dbReference>
<dbReference type="InterPro" id="IPR029787">
    <property type="entry name" value="Nucleotide_cyclase"/>
</dbReference>
<dbReference type="InterPro" id="IPR043128">
    <property type="entry name" value="Rev_trsase/Diguanyl_cyclase"/>
</dbReference>
<evidence type="ECO:0000259" key="4">
    <source>
        <dbReference type="PROSITE" id="PS50887"/>
    </source>
</evidence>
<feature type="domain" description="GGDEF" evidence="4">
    <location>
        <begin position="572"/>
        <end position="704"/>
    </location>
</feature>
<dbReference type="Gene3D" id="1.25.40.10">
    <property type="entry name" value="Tetratricopeptide repeat domain"/>
    <property type="match status" value="1"/>
</dbReference>
<name>A0A098QY42_9SPIO</name>
<protein>
    <recommendedName>
        <fullName evidence="1">diguanylate cyclase</fullName>
        <ecNumber evidence="1">2.7.7.65</ecNumber>
    </recommendedName>
</protein>
<dbReference type="AlphaFoldDB" id="A0A098QY42"/>
<dbReference type="SMART" id="SM00267">
    <property type="entry name" value="GGDEF"/>
    <property type="match status" value="1"/>
</dbReference>
<dbReference type="EMBL" id="JNUP01000066">
    <property type="protein sequence ID" value="KGE71392.1"/>
    <property type="molecule type" value="Genomic_DNA"/>
</dbReference>
<comment type="catalytic activity">
    <reaction evidence="2">
        <text>2 GTP = 3',3'-c-di-GMP + 2 diphosphate</text>
        <dbReference type="Rhea" id="RHEA:24898"/>
        <dbReference type="ChEBI" id="CHEBI:33019"/>
        <dbReference type="ChEBI" id="CHEBI:37565"/>
        <dbReference type="ChEBI" id="CHEBI:58805"/>
        <dbReference type="EC" id="2.7.7.65"/>
    </reaction>
</comment>
<keyword evidence="3" id="KW-0812">Transmembrane</keyword>
<dbReference type="NCBIfam" id="TIGR00254">
    <property type="entry name" value="GGDEF"/>
    <property type="match status" value="1"/>
</dbReference>
<feature type="transmembrane region" description="Helical" evidence="3">
    <location>
        <begin position="508"/>
        <end position="528"/>
    </location>
</feature>
<dbReference type="Gene3D" id="3.30.70.270">
    <property type="match status" value="1"/>
</dbReference>
<dbReference type="PROSITE" id="PS50887">
    <property type="entry name" value="GGDEF"/>
    <property type="match status" value="1"/>
</dbReference>
<dbReference type="EC" id="2.7.7.65" evidence="1"/>
<proteinExistence type="predicted"/>
<dbReference type="SUPFAM" id="SSF55073">
    <property type="entry name" value="Nucleotide cyclase"/>
    <property type="match status" value="1"/>
</dbReference>
<dbReference type="PANTHER" id="PTHR45138:SF9">
    <property type="entry name" value="DIGUANYLATE CYCLASE DGCM-RELATED"/>
    <property type="match status" value="1"/>
</dbReference>
<evidence type="ECO:0000256" key="3">
    <source>
        <dbReference type="SAM" id="Phobius"/>
    </source>
</evidence>
<keyword evidence="3" id="KW-0472">Membrane</keyword>
<dbReference type="GO" id="GO:0052621">
    <property type="term" value="F:diguanylate cyclase activity"/>
    <property type="evidence" value="ECO:0007669"/>
    <property type="project" value="UniProtKB-EC"/>
</dbReference>
<keyword evidence="3" id="KW-1133">Transmembrane helix</keyword>
<dbReference type="Pfam" id="PF14938">
    <property type="entry name" value="SNAP"/>
    <property type="match status" value="1"/>
</dbReference>
<dbReference type="PANTHER" id="PTHR45138">
    <property type="entry name" value="REGULATORY COMPONENTS OF SENSORY TRANSDUCTION SYSTEM"/>
    <property type="match status" value="1"/>
</dbReference>
<dbReference type="InterPro" id="IPR000160">
    <property type="entry name" value="GGDEF_dom"/>
</dbReference>
<dbReference type="Pfam" id="PF00990">
    <property type="entry name" value="GGDEF"/>
    <property type="match status" value="1"/>
</dbReference>
<sequence>MGITGDFPLYYGLMTQGRPISPSILPRSLPRPLLHRIRRLGAFPGLFLILVAWLVPAPAQGQSLLVLGDLYNSHPLQIRPALDQALHNLPPSDPLTIRLLQARDLRFSDPQRAVQILHALLEDTQHLQTMHPASALRIYARVFLSQIFFFQGDSTASLEQIDQASRAASGGNDSLRRGLVAIEKISLYTTLGMLEQALQTGLEGLQQFTEVQSVYLEILLAVAGVQLALNRTPEALVSLRSVQEFASLGNQPVLTALSQAALGLSHHFDRDFSRAIQAVTAARDNFLDLDLPGAAAIQDNNLAQIYEAQGTYARSITTQERAIEQLPRDLPPSLHQYMRINLANLFIRAGQYSRGYDMFEVEIPKMLTQKDFRWGFRAAEVYITARSNQGDFQQAVNMANSVLAISAVSLPGLTSDPLQGPARRNLALIYHARSRAFEAQGRYFEALDDFRRYHSLSQSSRAATTSTQLGIIREQIAATRNLTELELLQKDLEIQRLQIDRQQSIRNLLLVSLLFLGILALLITLVYLRSVRQSLEFRRMSRHDFLTGLYNRRAFVEQAVSMLEQLKAGPEETYAIILADVDHFKRFNDTYGHECGDEALKWISGTLKEALRESDVLARWGGEEFIMMLPNTGLSAAEEIAQRLRKQVNRQIFTFQSHPLEITMTFGVSQRLPGQGLDQVIAHADQALYAGKQNGRNQVNSWTA</sequence>
<evidence type="ECO:0000256" key="1">
    <source>
        <dbReference type="ARBA" id="ARBA00012528"/>
    </source>
</evidence>
<dbReference type="SUPFAM" id="SSF48452">
    <property type="entry name" value="TPR-like"/>
    <property type="match status" value="1"/>
</dbReference>